<feature type="compositionally biased region" description="Basic and acidic residues" evidence="2">
    <location>
        <begin position="657"/>
        <end position="669"/>
    </location>
</feature>
<feature type="region of interest" description="Disordered" evidence="2">
    <location>
        <begin position="986"/>
        <end position="1012"/>
    </location>
</feature>
<feature type="compositionally biased region" description="Polar residues" evidence="2">
    <location>
        <begin position="910"/>
        <end position="922"/>
    </location>
</feature>
<organism evidence="3 4">
    <name type="scientific">Candidula unifasciata</name>
    <dbReference type="NCBI Taxonomy" id="100452"/>
    <lineage>
        <taxon>Eukaryota</taxon>
        <taxon>Metazoa</taxon>
        <taxon>Spiralia</taxon>
        <taxon>Lophotrochozoa</taxon>
        <taxon>Mollusca</taxon>
        <taxon>Gastropoda</taxon>
        <taxon>Heterobranchia</taxon>
        <taxon>Euthyneura</taxon>
        <taxon>Panpulmonata</taxon>
        <taxon>Eupulmonata</taxon>
        <taxon>Stylommatophora</taxon>
        <taxon>Helicina</taxon>
        <taxon>Helicoidea</taxon>
        <taxon>Geomitridae</taxon>
        <taxon>Candidula</taxon>
    </lineage>
</organism>
<dbReference type="Proteomes" id="UP000678393">
    <property type="component" value="Unassembled WGS sequence"/>
</dbReference>
<feature type="region of interest" description="Disordered" evidence="2">
    <location>
        <begin position="896"/>
        <end position="922"/>
    </location>
</feature>
<feature type="compositionally biased region" description="Polar residues" evidence="2">
    <location>
        <begin position="164"/>
        <end position="174"/>
    </location>
</feature>
<feature type="compositionally biased region" description="Polar residues" evidence="2">
    <location>
        <begin position="986"/>
        <end position="997"/>
    </location>
</feature>
<feature type="compositionally biased region" description="Acidic residues" evidence="2">
    <location>
        <begin position="1800"/>
        <end position="1838"/>
    </location>
</feature>
<feature type="compositionally biased region" description="Basic and acidic residues" evidence="2">
    <location>
        <begin position="210"/>
        <end position="219"/>
    </location>
</feature>
<evidence type="ECO:0000313" key="4">
    <source>
        <dbReference type="Proteomes" id="UP000678393"/>
    </source>
</evidence>
<feature type="compositionally biased region" description="Acidic residues" evidence="2">
    <location>
        <begin position="1326"/>
        <end position="1343"/>
    </location>
</feature>
<feature type="region of interest" description="Disordered" evidence="2">
    <location>
        <begin position="1326"/>
        <end position="1358"/>
    </location>
</feature>
<comment type="caution">
    <text evidence="3">The sequence shown here is derived from an EMBL/GenBank/DDBJ whole genome shotgun (WGS) entry which is preliminary data.</text>
</comment>
<feature type="compositionally biased region" description="Basic and acidic residues" evidence="2">
    <location>
        <begin position="366"/>
        <end position="389"/>
    </location>
</feature>
<feature type="region of interest" description="Disordered" evidence="2">
    <location>
        <begin position="499"/>
        <end position="532"/>
    </location>
</feature>
<feature type="region of interest" description="Disordered" evidence="2">
    <location>
        <begin position="1147"/>
        <end position="1174"/>
    </location>
</feature>
<sequence>MGNRQGHNKEASKPKEEKKNEKDVQKGKKKEKAEKRKKQLGNAVLDPEIDFDESSHVTGGDSESCVFHSAENISFSPYLDSSTRSEHEQGASWLGVNEQASLGAQHPYVLSSKDFQDGFSLEACIPSEIARLEDVTSSTKSRQGQRTLNPNSSTASKLPAELATSFTGSHSSASGEHGDSFPATYSPLVGTTDRSKVSASPTSTPVQKCIRTESQEKRPLSPTSGQHHPHFYNHNRIFQHPSPLPVLKPTSPKPQRRTLSPKISSPFKVTTSESSSPAPSTPGPQRRAANFLALFRSSSKRGKAETNNDEDSKTDSASEETRGRSYSTSNESDRKVKSKPAWKTWERPRSKKSKKPIKDSIFGTSRKNDKQADKLCTEDRAETTSKEETAEASVATNEVVFPLITDSSVCEKETQQKSRFVTLATQKHSQISTVSSNLETKSNKEKVGYVESGHLIRERSPPLSSTAAVCIMKLEELERSIEKTIREKFPDAEPFLIKERSKEELHGSRSLPATPSNKKKLHLVRDEGKQSVNTKLYNRDVTRFYNETYESPSPSTSPIVLRRFGARTRHASISPKMQRAKTAALFNSPSEMSSFGASRTVQSTSQVLVCHRLSAQQEGPPEMPRLFSAAQKSVSKYDNVMVDEEAPTPLFNQDNCSPHDDEQLKDNNRDQVNKTLVDHNNKNGREQPEVMIPTLSAVFGSVSPKLRRHLQVKFDEINDNIEGDKAQTEENVQLQGCCNKKETSHEDLKGRHRTEREVTKASLSSFPVCSDSSDKRSGLIKPKEHELRKRSSQSADKSEEKADEQQKTAQPPREIYTASEIIGTASLLADRTEGINNSLSEMRATRDNPAEASCKDNTKSRVSSSPQSAGKPSNETEKEKLISFGQKQAVACAVSSQTTQPGEIRGTKITAKSGQLGSSATKLPHSTNRVLLFDSSVSSPNRSTPIYPPSPATLGHESTCSEKNAGIAQAQDTPLDQRHGCKLASTRNTVDNSQGTIPLSQPSSSSLLSSEGDGHLSDCVTFSRKAHGDLSKEELTADISLRGDFVSKSRPQDAQTLLIRDSERDRVTVDTREESNDSESDLSSLASQKSVGICYGSETSVDRVENQRVSLQLKRDVGQANKVTQDEERVSVFKQPLSEVISQMISRSKLQPQQHERHLRQQQQHKQHRQRPGITLPDQIVVQSQLVTVQKHEQLSEVLQRRGLQGPAGPTAADVNDNLCQLRCQEIQTDSFTTADKSVDSRGLIDIAENFGMSKTVQTQNPIVTPVKSDQETTKDEQTSGCSEKKFVKMASNGRKTNEIELLDESNTTEHVPPPSPTALQQLIEESGEEDDYVEEEDDEEGEGVQAMATMSREQQEIKEFSDTIFKRLSELLGSSNQEDDDGAEEIHQSNNDEPEDSASDKDDFPTRDTYLEDTEGSNIDISTMTENSASIQTGFPVSPLVKILTVDTSSSLTTTTSSESDVDDAPLMFHSFQNDENNDENVFKNTDDYAQRNEEDIDHSFLDFEELQPVKPHEPDHKPNSREYHSDDDVAKGRGIPDYYDDKPLWSRRQKPPGQLSAAMMAIRWRERRERWLKKRRRNRTDLMSTGSSDTGSEYSLNRHSEPTDDNYFDNNDHDVDNTKRTNDMGSGILTSPKYSKPILPFFDNQARSVEPEISSQAHSSVHRRKRHESRSSRSGGSVKQGSNSAQNNDRDRKCIDTQDKNTDKENGNEIYAHTSAGVKSVIEAPSIEDTFQELMSVQTILKEMQECKGSVDDNTGKPDLLPLTTENVRSIREYYKDFYSSGNGRRSRMSATDRTESDLDLYSEIQDDASSESELYADDEGDDDGQEPYATAEDDPGATGRGSGRNNKRDEGRLDKEEEDDSDTSLVLSCTFYNSKTHQQNVIDTTELGPTAIYPFETKTAHRPTPVPQPLTTHTNLNSDDEFWSGSAAIDESYRQLETAADAVSSTFQNAREQMHDIQYHLQALRRQMEVMQSDITNVSLSLSQSTSTEYFKK</sequence>
<dbReference type="OrthoDB" id="6114586at2759"/>
<feature type="region of interest" description="Disordered" evidence="2">
    <location>
        <begin position="1"/>
        <end position="63"/>
    </location>
</feature>
<evidence type="ECO:0000313" key="3">
    <source>
        <dbReference type="EMBL" id="CAG5129200.1"/>
    </source>
</evidence>
<feature type="region of interest" description="Disordered" evidence="2">
    <location>
        <begin position="1510"/>
        <end position="1562"/>
    </location>
</feature>
<feature type="compositionally biased region" description="Basic and acidic residues" evidence="2">
    <location>
        <begin position="742"/>
        <end position="759"/>
    </location>
</feature>
<keyword evidence="1" id="KW-0175">Coiled coil</keyword>
<keyword evidence="4" id="KW-1185">Reference proteome</keyword>
<feature type="compositionally biased region" description="Basic and acidic residues" evidence="2">
    <location>
        <begin position="843"/>
        <end position="859"/>
    </location>
</feature>
<feature type="compositionally biased region" description="Basic and acidic residues" evidence="2">
    <location>
        <begin position="1512"/>
        <end position="1533"/>
    </location>
</feature>
<feature type="region of interest" description="Disordered" evidence="2">
    <location>
        <begin position="1370"/>
        <end position="1426"/>
    </location>
</feature>
<feature type="compositionally biased region" description="Basic and acidic residues" evidence="2">
    <location>
        <begin position="1399"/>
        <end position="1411"/>
    </location>
</feature>
<feature type="region of interest" description="Disordered" evidence="2">
    <location>
        <begin position="742"/>
        <end position="818"/>
    </location>
</feature>
<accession>A0A8S3ZN20</accession>
<reference evidence="3" key="1">
    <citation type="submission" date="2021-04" db="EMBL/GenBank/DDBJ databases">
        <authorList>
            <consortium name="Molecular Ecology Group"/>
        </authorList>
    </citation>
    <scope>NUCLEOTIDE SEQUENCE</scope>
</reference>
<evidence type="ECO:0000256" key="1">
    <source>
        <dbReference type="SAM" id="Coils"/>
    </source>
</evidence>
<feature type="compositionally biased region" description="Basic and acidic residues" evidence="2">
    <location>
        <begin position="1849"/>
        <end position="1858"/>
    </location>
</feature>
<feature type="compositionally biased region" description="Basic and acidic residues" evidence="2">
    <location>
        <begin position="772"/>
        <end position="789"/>
    </location>
</feature>
<feature type="region of interest" description="Disordered" evidence="2">
    <location>
        <begin position="132"/>
        <end position="390"/>
    </location>
</feature>
<feature type="compositionally biased region" description="Polar residues" evidence="2">
    <location>
        <begin position="257"/>
        <end position="269"/>
    </location>
</feature>
<gene>
    <name evidence="3" type="ORF">CUNI_LOCUS14758</name>
</gene>
<feature type="compositionally biased region" description="Polar residues" evidence="2">
    <location>
        <begin position="1417"/>
        <end position="1426"/>
    </location>
</feature>
<feature type="region of interest" description="Disordered" evidence="2">
    <location>
        <begin position="1577"/>
        <end position="1638"/>
    </location>
</feature>
<feature type="compositionally biased region" description="Polar residues" evidence="2">
    <location>
        <begin position="1583"/>
        <end position="1597"/>
    </location>
</feature>
<feature type="compositionally biased region" description="Basic and acidic residues" evidence="2">
    <location>
        <begin position="1612"/>
        <end position="1624"/>
    </location>
</feature>
<feature type="compositionally biased region" description="Polar residues" evidence="2">
    <location>
        <begin position="197"/>
        <end position="206"/>
    </location>
</feature>
<dbReference type="EMBL" id="CAJHNH020003391">
    <property type="protein sequence ID" value="CAG5129200.1"/>
    <property type="molecule type" value="Genomic_DNA"/>
</dbReference>
<feature type="region of interest" description="Disordered" evidence="2">
    <location>
        <begin position="841"/>
        <end position="878"/>
    </location>
</feature>
<feature type="compositionally biased region" description="Polar residues" evidence="2">
    <location>
        <begin position="135"/>
        <end position="156"/>
    </location>
</feature>
<feature type="compositionally biased region" description="Basic and acidic residues" evidence="2">
    <location>
        <begin position="302"/>
        <end position="323"/>
    </location>
</feature>
<feature type="coiled-coil region" evidence="1">
    <location>
        <begin position="1936"/>
        <end position="1970"/>
    </location>
</feature>
<evidence type="ECO:0000256" key="2">
    <source>
        <dbReference type="SAM" id="MobiDB-lite"/>
    </source>
</evidence>
<feature type="compositionally biased region" description="Basic and acidic residues" evidence="2">
    <location>
        <begin position="1690"/>
        <end position="1709"/>
    </location>
</feature>
<feature type="region of interest" description="Disordered" evidence="2">
    <location>
        <begin position="1781"/>
        <end position="1866"/>
    </location>
</feature>
<feature type="region of interest" description="Disordered" evidence="2">
    <location>
        <begin position="648"/>
        <end position="669"/>
    </location>
</feature>
<protein>
    <submittedName>
        <fullName evidence="3">Uncharacterized protein</fullName>
    </submittedName>
</protein>
<feature type="compositionally biased region" description="Low complexity" evidence="2">
    <location>
        <begin position="998"/>
        <end position="1010"/>
    </location>
</feature>
<feature type="compositionally biased region" description="Polar residues" evidence="2">
    <location>
        <begin position="1782"/>
        <end position="1792"/>
    </location>
</feature>
<feature type="compositionally biased region" description="Basic residues" evidence="2">
    <location>
        <begin position="1157"/>
        <end position="1171"/>
    </location>
</feature>
<feature type="region of interest" description="Disordered" evidence="2">
    <location>
        <begin position="1651"/>
        <end position="1711"/>
    </location>
</feature>
<name>A0A8S3ZN20_9EUPU</name>
<proteinExistence type="predicted"/>
<feature type="compositionally biased region" description="Polar residues" evidence="2">
    <location>
        <begin position="761"/>
        <end position="771"/>
    </location>
</feature>
<feature type="compositionally biased region" description="Basic and acidic residues" evidence="2">
    <location>
        <begin position="7"/>
        <end position="34"/>
    </location>
</feature>
<feature type="compositionally biased region" description="Polar residues" evidence="2">
    <location>
        <begin position="860"/>
        <end position="873"/>
    </location>
</feature>
<feature type="compositionally biased region" description="Basic and acidic residues" evidence="2">
    <location>
        <begin position="796"/>
        <end position="806"/>
    </location>
</feature>